<comment type="caution">
    <text evidence="1">The sequence shown here is derived from an EMBL/GenBank/DDBJ whole genome shotgun (WGS) entry which is preliminary data.</text>
</comment>
<dbReference type="PROSITE" id="PS51257">
    <property type="entry name" value="PROKAR_LIPOPROTEIN"/>
    <property type="match status" value="1"/>
</dbReference>
<dbReference type="EMBL" id="MU251249">
    <property type="protein sequence ID" value="KAG9256098.1"/>
    <property type="molecule type" value="Genomic_DNA"/>
</dbReference>
<gene>
    <name evidence="1" type="ORF">F5Z01DRAFT_538480</name>
</gene>
<dbReference type="Proteomes" id="UP000887229">
    <property type="component" value="Unassembled WGS sequence"/>
</dbReference>
<reference evidence="1" key="1">
    <citation type="journal article" date="2021" name="IMA Fungus">
        <title>Genomic characterization of three marine fungi, including Emericellopsis atlantica sp. nov. with signatures of a generalist lifestyle and marine biomass degradation.</title>
        <authorList>
            <person name="Hagestad O.C."/>
            <person name="Hou L."/>
            <person name="Andersen J.H."/>
            <person name="Hansen E.H."/>
            <person name="Altermark B."/>
            <person name="Li C."/>
            <person name="Kuhnert E."/>
            <person name="Cox R.J."/>
            <person name="Crous P.W."/>
            <person name="Spatafora J.W."/>
            <person name="Lail K."/>
            <person name="Amirebrahimi M."/>
            <person name="Lipzen A."/>
            <person name="Pangilinan J."/>
            <person name="Andreopoulos W."/>
            <person name="Hayes R.D."/>
            <person name="Ng V."/>
            <person name="Grigoriev I.V."/>
            <person name="Jackson S.A."/>
            <person name="Sutton T.D.S."/>
            <person name="Dobson A.D.W."/>
            <person name="Rama T."/>
        </authorList>
    </citation>
    <scope>NUCLEOTIDE SEQUENCE</scope>
    <source>
        <strain evidence="1">TS7</strain>
    </source>
</reference>
<evidence type="ECO:0000313" key="1">
    <source>
        <dbReference type="EMBL" id="KAG9256098.1"/>
    </source>
</evidence>
<dbReference type="PANTHER" id="PTHR36587">
    <property type="entry name" value="EXPRESSION SITE-ASSOCIATED GENE 3 (ESAG3)-LIKE PROTEIN"/>
    <property type="match status" value="1"/>
</dbReference>
<accession>A0A9P7ZR34</accession>
<evidence type="ECO:0000313" key="2">
    <source>
        <dbReference type="Proteomes" id="UP000887229"/>
    </source>
</evidence>
<organism evidence="1 2">
    <name type="scientific">Emericellopsis atlantica</name>
    <dbReference type="NCBI Taxonomy" id="2614577"/>
    <lineage>
        <taxon>Eukaryota</taxon>
        <taxon>Fungi</taxon>
        <taxon>Dikarya</taxon>
        <taxon>Ascomycota</taxon>
        <taxon>Pezizomycotina</taxon>
        <taxon>Sordariomycetes</taxon>
        <taxon>Hypocreomycetidae</taxon>
        <taxon>Hypocreales</taxon>
        <taxon>Bionectriaceae</taxon>
        <taxon>Emericellopsis</taxon>
    </lineage>
</organism>
<dbReference type="GeneID" id="70291416"/>
<proteinExistence type="predicted"/>
<name>A0A9P7ZR34_9HYPO</name>
<keyword evidence="2" id="KW-1185">Reference proteome</keyword>
<dbReference type="PANTHER" id="PTHR36587:SF2">
    <property type="entry name" value="EXPRESSION SITE-ASSOCIATED GENE 3 (ESAG3)-LIKE PROTEIN"/>
    <property type="match status" value="1"/>
</dbReference>
<dbReference type="RefSeq" id="XP_046120022.1">
    <property type="nucleotide sequence ID" value="XM_046260513.1"/>
</dbReference>
<dbReference type="CDD" id="cd22997">
    <property type="entry name" value="GT_LH"/>
    <property type="match status" value="1"/>
</dbReference>
<dbReference type="AlphaFoldDB" id="A0A9P7ZR34"/>
<sequence length="553" mass="61760">MAAFQRNLAIAAVFMFACISIIYDQSSLLGYIHHKAGFDPPEAVDLVPSKVVDGDTTAASVATAKTTSTSVTDTAVSSAEEAHGSLPTSVPAPPEGKTSRLHYLIPASKPNLHLCYNLASSAANRYPVPALLGFHGQGEWDAKKTHLAKLRAIMRYLDALDTADDEDLAIIVDGYDVLLQLPPEIMIERYFEVAQKSDAHLADRFGLTVKELHARGMRQSVFWGPDKICWPIDWRASRCWAVPASPLAPDAFGPKEGNGEMAFNDPRWLNSGTVIARIDDLRKLMRATLDEIEDTYDEGYEFRESDQYYVANIWGRQEYYRSLAVNDGAPVVGGPDDRIVPGKFREDQETEYHVSLDYESAMFQTKAGNEPWFGYLEFSTSGLNANVTRDMFDEGDSFVPFDISMPANVYSALTRLYDTVPQAHPGASSDDWIRSIRLGVNFVTKHIFPLWHCTGAKEFVESEYTKLWFYPFAHSLIRATVNAFRQGELITYHKVDGRLWAPKGVYPEVSEMSDELGGAWTDLDGATFVPWHELCSEYTDQLFAGELARSKKP</sequence>
<protein>
    <submittedName>
        <fullName evidence="1">Uncharacterized protein</fullName>
    </submittedName>
</protein>
<dbReference type="OrthoDB" id="422736at2759"/>